<dbReference type="PANTHER" id="PTHR10655:SF17">
    <property type="entry name" value="LYSOPHOSPHOLIPASE-LIKE PROTEIN 1"/>
    <property type="match status" value="1"/>
</dbReference>
<dbReference type="GO" id="GO:0005737">
    <property type="term" value="C:cytoplasm"/>
    <property type="evidence" value="ECO:0007669"/>
    <property type="project" value="TreeGrafter"/>
</dbReference>
<comment type="catalytic activity">
    <reaction evidence="9">
        <text>S-hexadecanoyl-L-cysteinyl-[protein] + H2O = L-cysteinyl-[protein] + hexadecanoate + H(+)</text>
        <dbReference type="Rhea" id="RHEA:19233"/>
        <dbReference type="Rhea" id="RHEA-COMP:10131"/>
        <dbReference type="Rhea" id="RHEA-COMP:11032"/>
        <dbReference type="ChEBI" id="CHEBI:7896"/>
        <dbReference type="ChEBI" id="CHEBI:15377"/>
        <dbReference type="ChEBI" id="CHEBI:15378"/>
        <dbReference type="ChEBI" id="CHEBI:29950"/>
        <dbReference type="ChEBI" id="CHEBI:74151"/>
        <dbReference type="EC" id="3.1.2.22"/>
    </reaction>
</comment>
<evidence type="ECO:0000256" key="2">
    <source>
        <dbReference type="ARBA" id="ARBA00012423"/>
    </source>
</evidence>
<proteinExistence type="inferred from homology"/>
<name>A0AAN6E125_9EURO</name>
<dbReference type="Gene3D" id="3.40.50.1820">
    <property type="entry name" value="alpha/beta hydrolase"/>
    <property type="match status" value="1"/>
</dbReference>
<evidence type="ECO:0000256" key="7">
    <source>
        <dbReference type="ARBA" id="ARBA00029392"/>
    </source>
</evidence>
<feature type="domain" description="Phospholipase/carboxylesterase/thioesterase" evidence="10">
    <location>
        <begin position="20"/>
        <end position="251"/>
    </location>
</feature>
<evidence type="ECO:0000256" key="6">
    <source>
        <dbReference type="ARBA" id="ARBA00022832"/>
    </source>
</evidence>
<dbReference type="InterPro" id="IPR050565">
    <property type="entry name" value="LYPA1-2/EST-like"/>
</dbReference>
<evidence type="ECO:0000256" key="5">
    <source>
        <dbReference type="ARBA" id="ARBA00022801"/>
    </source>
</evidence>
<comment type="similarity">
    <text evidence="1">Belongs to the AB hydrolase superfamily. AB hydrolase 2 family.</text>
</comment>
<protein>
    <recommendedName>
        <fullName evidence="3">Acyl-protein thioesterase 1</fullName>
        <ecNumber evidence="2">3.1.2.22</ecNumber>
    </recommendedName>
    <alternativeName>
        <fullName evidence="8">Palmitoyl-protein hydrolase</fullName>
    </alternativeName>
</protein>
<dbReference type="EMBL" id="MU404353">
    <property type="protein sequence ID" value="KAI1614645.1"/>
    <property type="molecule type" value="Genomic_DNA"/>
</dbReference>
<dbReference type="Pfam" id="PF02230">
    <property type="entry name" value="Abhydrolase_2"/>
    <property type="match status" value="1"/>
</dbReference>
<keyword evidence="6" id="KW-0276">Fatty acid metabolism</keyword>
<evidence type="ECO:0000313" key="11">
    <source>
        <dbReference type="EMBL" id="KAI1614645.1"/>
    </source>
</evidence>
<evidence type="ECO:0000256" key="4">
    <source>
        <dbReference type="ARBA" id="ARBA00022487"/>
    </source>
</evidence>
<evidence type="ECO:0000256" key="8">
    <source>
        <dbReference type="ARBA" id="ARBA00031195"/>
    </source>
</evidence>
<keyword evidence="5" id="KW-0378">Hydrolase</keyword>
<dbReference type="GO" id="GO:0008474">
    <property type="term" value="F:palmitoyl-(protein) hydrolase activity"/>
    <property type="evidence" value="ECO:0007669"/>
    <property type="project" value="UniProtKB-EC"/>
</dbReference>
<dbReference type="PANTHER" id="PTHR10655">
    <property type="entry name" value="LYSOPHOSPHOLIPASE-RELATED"/>
    <property type="match status" value="1"/>
</dbReference>
<evidence type="ECO:0000256" key="3">
    <source>
        <dbReference type="ARBA" id="ARBA00014923"/>
    </source>
</evidence>
<reference evidence="11" key="1">
    <citation type="journal article" date="2022" name="bioRxiv">
        <title>Deciphering the potential niche of two novel black yeast fungi from a biological soil crust based on their genomes, phenotypes, and melanin regulation.</title>
        <authorList>
            <consortium name="DOE Joint Genome Institute"/>
            <person name="Carr E.C."/>
            <person name="Barton Q."/>
            <person name="Grambo S."/>
            <person name="Sullivan M."/>
            <person name="Renfro C.M."/>
            <person name="Kuo A."/>
            <person name="Pangilinan J."/>
            <person name="Lipzen A."/>
            <person name="Keymanesh K."/>
            <person name="Savage E."/>
            <person name="Barry K."/>
            <person name="Grigoriev I.V."/>
            <person name="Riekhof W.R."/>
            <person name="Harris S.S."/>
        </authorList>
    </citation>
    <scope>NUCLEOTIDE SEQUENCE</scope>
    <source>
        <strain evidence="11">JF 03-4F</strain>
    </source>
</reference>
<dbReference type="Proteomes" id="UP001203852">
    <property type="component" value="Unassembled WGS sequence"/>
</dbReference>
<dbReference type="AlphaFoldDB" id="A0AAN6E125"/>
<keyword evidence="4" id="KW-0719">Serine esterase</keyword>
<comment type="caution">
    <text evidence="11">The sequence shown here is derived from an EMBL/GenBank/DDBJ whole genome shotgun (WGS) entry which is preliminary data.</text>
</comment>
<sequence length="254" mass="28384">MSSKPPYILPPAAPSVAPDRAATIIFLHGYGDDAEGLPLGLAQQFHFYNKMQWLKWVLPNAEHNHDAMERAWYMPKALPNAMKPRVPGHEDDEDASDDEAGIIKSVDYVDKLVEEEIGRGTPPERILVGGFSQGCAVSLTWGLTGRFRHKVGGMVCLSGYFPLSDRIESLRKERSAETSDEAAVPEKGVKKWFYVHGTRDMLVPSRLYSQGVEELSKWVDKADIEEHLYEGMGHSTSAAELRDLLGFFEKVIPQ</sequence>
<accession>A0AAN6E125</accession>
<evidence type="ECO:0000256" key="9">
    <source>
        <dbReference type="ARBA" id="ARBA00047337"/>
    </source>
</evidence>
<dbReference type="GO" id="GO:0006631">
    <property type="term" value="P:fatty acid metabolic process"/>
    <property type="evidence" value="ECO:0007669"/>
    <property type="project" value="UniProtKB-KW"/>
</dbReference>
<comment type="function">
    <text evidence="7">Hydrolyzes fatty acids from S-acylated cysteine residues in proteins with a strong preference for palmitoylated G-alpha proteins over other acyl substrates. Mediates the deacylation of G-alpha proteins such as GPA1 in vivo, but has weak or no activity toward palmitoylated Ras proteins. Has weak lysophospholipase activity in vitro; however such activity may not exist in vivo.</text>
</comment>
<evidence type="ECO:0000259" key="10">
    <source>
        <dbReference type="Pfam" id="PF02230"/>
    </source>
</evidence>
<dbReference type="GO" id="GO:0052689">
    <property type="term" value="F:carboxylic ester hydrolase activity"/>
    <property type="evidence" value="ECO:0007669"/>
    <property type="project" value="UniProtKB-KW"/>
</dbReference>
<dbReference type="SUPFAM" id="SSF53474">
    <property type="entry name" value="alpha/beta-Hydrolases"/>
    <property type="match status" value="1"/>
</dbReference>
<dbReference type="InterPro" id="IPR029058">
    <property type="entry name" value="AB_hydrolase_fold"/>
</dbReference>
<dbReference type="InterPro" id="IPR003140">
    <property type="entry name" value="PLipase/COase/thioEstase"/>
</dbReference>
<evidence type="ECO:0000256" key="1">
    <source>
        <dbReference type="ARBA" id="ARBA00006499"/>
    </source>
</evidence>
<keyword evidence="6" id="KW-0443">Lipid metabolism</keyword>
<dbReference type="EC" id="3.1.2.22" evidence="2"/>
<evidence type="ECO:0000313" key="12">
    <source>
        <dbReference type="Proteomes" id="UP001203852"/>
    </source>
</evidence>
<keyword evidence="12" id="KW-1185">Reference proteome</keyword>
<gene>
    <name evidence="11" type="ORF">EDD36DRAFT_233769</name>
</gene>
<organism evidence="11 12">
    <name type="scientific">Exophiala viscosa</name>
    <dbReference type="NCBI Taxonomy" id="2486360"/>
    <lineage>
        <taxon>Eukaryota</taxon>
        <taxon>Fungi</taxon>
        <taxon>Dikarya</taxon>
        <taxon>Ascomycota</taxon>
        <taxon>Pezizomycotina</taxon>
        <taxon>Eurotiomycetes</taxon>
        <taxon>Chaetothyriomycetidae</taxon>
        <taxon>Chaetothyriales</taxon>
        <taxon>Herpotrichiellaceae</taxon>
        <taxon>Exophiala</taxon>
    </lineage>
</organism>